<name>A0A6B3N9Y8_9CYAN</name>
<accession>A0A6B3N9Y8</accession>
<evidence type="ECO:0000313" key="1">
    <source>
        <dbReference type="EMBL" id="NER26431.1"/>
    </source>
</evidence>
<dbReference type="AlphaFoldDB" id="A0A6B3N9Y8"/>
<gene>
    <name evidence="1" type="ORF">F6J89_02090</name>
</gene>
<proteinExistence type="predicted"/>
<sequence>MAITRNFKQTIQARVLRDPEFRTALLIEGLELLINGDVETGKSILRDYINATLGFEKLAQMTDKSPKSLMRMFSTKGNPTANNLLAVICTLQQQEGVQLHIESIH</sequence>
<comment type="caution">
    <text evidence="1">The sequence shown here is derived from an EMBL/GenBank/DDBJ whole genome shotgun (WGS) entry which is preliminary data.</text>
</comment>
<protein>
    <submittedName>
        <fullName evidence="1">Transcriptional regulator</fullName>
    </submittedName>
</protein>
<dbReference type="EMBL" id="JAAHFQ010000029">
    <property type="protein sequence ID" value="NER26431.1"/>
    <property type="molecule type" value="Genomic_DNA"/>
</dbReference>
<organism evidence="1">
    <name type="scientific">Symploca sp. SIO1C4</name>
    <dbReference type="NCBI Taxonomy" id="2607765"/>
    <lineage>
        <taxon>Bacteria</taxon>
        <taxon>Bacillati</taxon>
        <taxon>Cyanobacteriota</taxon>
        <taxon>Cyanophyceae</taxon>
        <taxon>Coleofasciculales</taxon>
        <taxon>Coleofasciculaceae</taxon>
        <taxon>Symploca</taxon>
    </lineage>
</organism>
<reference evidence="1" key="1">
    <citation type="submission" date="2019-11" db="EMBL/GenBank/DDBJ databases">
        <title>Genomic insights into an expanded diversity of filamentous marine cyanobacteria reveals the extraordinary biosynthetic potential of Moorea and Okeania.</title>
        <authorList>
            <person name="Ferreira Leao T."/>
            <person name="Wang M."/>
            <person name="Moss N."/>
            <person name="Da Silva R."/>
            <person name="Sanders J."/>
            <person name="Nurk S."/>
            <person name="Gurevich A."/>
            <person name="Humphrey G."/>
            <person name="Reher R."/>
            <person name="Zhu Q."/>
            <person name="Belda-Ferre P."/>
            <person name="Glukhov E."/>
            <person name="Rex R."/>
            <person name="Dorrestein P.C."/>
            <person name="Knight R."/>
            <person name="Pevzner P."/>
            <person name="Gerwick W.H."/>
            <person name="Gerwick L."/>
        </authorList>
    </citation>
    <scope>NUCLEOTIDE SEQUENCE</scope>
    <source>
        <strain evidence="1">SIO1C4</strain>
    </source>
</reference>